<reference evidence="2" key="1">
    <citation type="journal article" date="2020" name="Stud. Mycol.">
        <title>101 Dothideomycetes genomes: a test case for predicting lifestyles and emergence of pathogens.</title>
        <authorList>
            <person name="Haridas S."/>
            <person name="Albert R."/>
            <person name="Binder M."/>
            <person name="Bloem J."/>
            <person name="Labutti K."/>
            <person name="Salamov A."/>
            <person name="Andreopoulos B."/>
            <person name="Baker S."/>
            <person name="Barry K."/>
            <person name="Bills G."/>
            <person name="Bluhm B."/>
            <person name="Cannon C."/>
            <person name="Castanera R."/>
            <person name="Culley D."/>
            <person name="Daum C."/>
            <person name="Ezra D."/>
            <person name="Gonzalez J."/>
            <person name="Henrissat B."/>
            <person name="Kuo A."/>
            <person name="Liang C."/>
            <person name="Lipzen A."/>
            <person name="Lutzoni F."/>
            <person name="Magnuson J."/>
            <person name="Mondo S."/>
            <person name="Nolan M."/>
            <person name="Ohm R."/>
            <person name="Pangilinan J."/>
            <person name="Park H.-J."/>
            <person name="Ramirez L."/>
            <person name="Alfaro M."/>
            <person name="Sun H."/>
            <person name="Tritt A."/>
            <person name="Yoshinaga Y."/>
            <person name="Zwiers L.-H."/>
            <person name="Turgeon B."/>
            <person name="Goodwin S."/>
            <person name="Spatafora J."/>
            <person name="Crous P."/>
            <person name="Grigoriev I."/>
        </authorList>
    </citation>
    <scope>NUCLEOTIDE SEQUENCE</scope>
    <source>
        <strain evidence="2">CBS 207.26</strain>
    </source>
</reference>
<sequence length="107" mass="11810">MKYKVLRAAASIPSHIHIHRSALESLIQKRPSYVQSPYPSNPTLPCQSNLPKTNNHSLPSPISPIPLSSPSYRFSHTHCPQNTFPAQYSATSSKPKTPKSPRPTSLP</sequence>
<feature type="compositionally biased region" description="Polar residues" evidence="1">
    <location>
        <begin position="34"/>
        <end position="56"/>
    </location>
</feature>
<evidence type="ECO:0000313" key="2">
    <source>
        <dbReference type="EMBL" id="KAF2188097.1"/>
    </source>
</evidence>
<evidence type="ECO:0000313" key="3">
    <source>
        <dbReference type="Proteomes" id="UP000800200"/>
    </source>
</evidence>
<feature type="compositionally biased region" description="Pro residues" evidence="1">
    <location>
        <begin position="98"/>
        <end position="107"/>
    </location>
</feature>
<dbReference type="AlphaFoldDB" id="A0A6A6E815"/>
<organism evidence="2 3">
    <name type="scientific">Zopfia rhizophila CBS 207.26</name>
    <dbReference type="NCBI Taxonomy" id="1314779"/>
    <lineage>
        <taxon>Eukaryota</taxon>
        <taxon>Fungi</taxon>
        <taxon>Dikarya</taxon>
        <taxon>Ascomycota</taxon>
        <taxon>Pezizomycotina</taxon>
        <taxon>Dothideomycetes</taxon>
        <taxon>Dothideomycetes incertae sedis</taxon>
        <taxon>Zopfiaceae</taxon>
        <taxon>Zopfia</taxon>
    </lineage>
</organism>
<dbReference type="EMBL" id="ML994624">
    <property type="protein sequence ID" value="KAF2188097.1"/>
    <property type="molecule type" value="Genomic_DNA"/>
</dbReference>
<keyword evidence="3" id="KW-1185">Reference proteome</keyword>
<evidence type="ECO:0000256" key="1">
    <source>
        <dbReference type="SAM" id="MobiDB-lite"/>
    </source>
</evidence>
<proteinExistence type="predicted"/>
<feature type="compositionally biased region" description="Low complexity" evidence="1">
    <location>
        <begin position="57"/>
        <end position="71"/>
    </location>
</feature>
<gene>
    <name evidence="2" type="ORF">K469DRAFT_703552</name>
</gene>
<dbReference type="Proteomes" id="UP000800200">
    <property type="component" value="Unassembled WGS sequence"/>
</dbReference>
<feature type="region of interest" description="Disordered" evidence="1">
    <location>
        <begin position="34"/>
        <end position="107"/>
    </location>
</feature>
<feature type="compositionally biased region" description="Polar residues" evidence="1">
    <location>
        <begin position="72"/>
        <end position="88"/>
    </location>
</feature>
<protein>
    <submittedName>
        <fullName evidence="2">Uncharacterized protein</fullName>
    </submittedName>
</protein>
<accession>A0A6A6E815</accession>
<name>A0A6A6E815_9PEZI</name>